<dbReference type="Proteomes" id="UP000199060">
    <property type="component" value="Unassembled WGS sequence"/>
</dbReference>
<accession>A0A1G6UYF1</accession>
<dbReference type="Gene3D" id="1.10.260.40">
    <property type="entry name" value="lambda repressor-like DNA-binding domains"/>
    <property type="match status" value="1"/>
</dbReference>
<gene>
    <name evidence="2" type="ORF">SAMN04488104_10311</name>
</gene>
<dbReference type="PROSITE" id="PS50943">
    <property type="entry name" value="HTH_CROC1"/>
    <property type="match status" value="1"/>
</dbReference>
<dbReference type="GO" id="GO:0001046">
    <property type="term" value="F:core promoter sequence-specific DNA binding"/>
    <property type="evidence" value="ECO:0007669"/>
    <property type="project" value="TreeGrafter"/>
</dbReference>
<evidence type="ECO:0000259" key="1">
    <source>
        <dbReference type="PROSITE" id="PS50943"/>
    </source>
</evidence>
<dbReference type="OrthoDB" id="9796786at2"/>
<keyword evidence="3" id="KW-1185">Reference proteome</keyword>
<dbReference type="PANTHER" id="PTHR40455:SF1">
    <property type="entry name" value="ANTITOXIN HIGA"/>
    <property type="match status" value="1"/>
</dbReference>
<dbReference type="STRING" id="686796.SAMN04488104_10311"/>
<proteinExistence type="predicted"/>
<dbReference type="InterPro" id="IPR001387">
    <property type="entry name" value="Cro/C1-type_HTH"/>
</dbReference>
<dbReference type="SMART" id="SM00530">
    <property type="entry name" value="HTH_XRE"/>
    <property type="match status" value="1"/>
</dbReference>
<dbReference type="PANTHER" id="PTHR40455">
    <property type="entry name" value="ANTITOXIN HIGA"/>
    <property type="match status" value="1"/>
</dbReference>
<dbReference type="AlphaFoldDB" id="A0A1G6UYF1"/>
<dbReference type="InterPro" id="IPR039060">
    <property type="entry name" value="Antitox_HigA"/>
</dbReference>
<evidence type="ECO:0000313" key="2">
    <source>
        <dbReference type="EMBL" id="SDD45706.1"/>
    </source>
</evidence>
<sequence>MNIRPIKTDEDYNSALSRVEELWGARKDSPEGDELDLLVTLIESYEMKNYPITPPDPIDAIKFRMEQMGMTKTDMVKYLGSQSRVSEILNRKRGLTLGMIKSLYKGLKIPAEILLA</sequence>
<feature type="domain" description="HTH cro/C1-type" evidence="1">
    <location>
        <begin position="61"/>
        <end position="114"/>
    </location>
</feature>
<name>A0A1G6UYF1_9BACT</name>
<evidence type="ECO:0000313" key="3">
    <source>
        <dbReference type="Proteomes" id="UP000199060"/>
    </source>
</evidence>
<protein>
    <submittedName>
        <fullName evidence="2">HTH-type transcriptional regulator / antitoxin HigA</fullName>
    </submittedName>
</protein>
<dbReference type="RefSeq" id="WP_087940322.1">
    <property type="nucleotide sequence ID" value="NZ_FNAC01000031.1"/>
</dbReference>
<dbReference type="InterPro" id="IPR010982">
    <property type="entry name" value="Lambda_DNA-bd_dom_sf"/>
</dbReference>
<reference evidence="3" key="1">
    <citation type="submission" date="2016-10" db="EMBL/GenBank/DDBJ databases">
        <authorList>
            <person name="Varghese N."/>
            <person name="Submissions S."/>
        </authorList>
    </citation>
    <scope>NUCLEOTIDE SEQUENCE [LARGE SCALE GENOMIC DNA]</scope>
    <source>
        <strain evidence="3">DSM 23095</strain>
    </source>
</reference>
<dbReference type="SUPFAM" id="SSF47413">
    <property type="entry name" value="lambda repressor-like DNA-binding domains"/>
    <property type="match status" value="1"/>
</dbReference>
<dbReference type="GO" id="GO:0006355">
    <property type="term" value="P:regulation of DNA-templated transcription"/>
    <property type="evidence" value="ECO:0007669"/>
    <property type="project" value="InterPro"/>
</dbReference>
<organism evidence="2 3">
    <name type="scientific">Algoriphagus faecimaris</name>
    <dbReference type="NCBI Taxonomy" id="686796"/>
    <lineage>
        <taxon>Bacteria</taxon>
        <taxon>Pseudomonadati</taxon>
        <taxon>Bacteroidota</taxon>
        <taxon>Cytophagia</taxon>
        <taxon>Cytophagales</taxon>
        <taxon>Cyclobacteriaceae</taxon>
        <taxon>Algoriphagus</taxon>
    </lineage>
</organism>
<dbReference type="EMBL" id="FNAC01000031">
    <property type="protein sequence ID" value="SDD45706.1"/>
    <property type="molecule type" value="Genomic_DNA"/>
</dbReference>